<dbReference type="AlphaFoldDB" id="A0A0B2VGU2"/>
<accession>A0A0B2VGU2</accession>
<proteinExistence type="predicted"/>
<dbReference type="OrthoDB" id="10647673at2759"/>
<keyword evidence="2" id="KW-1185">Reference proteome</keyword>
<sequence length="306" mass="34234">MLTLSEPKFYSCGSWVSVAANGNWNDYVSKQTHPNVTFERSGVLYADAVSFRDQQYTAHCNEVSLVIPDSAPAENRTDKKTHPPDEQYVSRNALLLHDQWVKPFINHSAPAADTNPFPERPAQHVKLGARSKLRQILRRHTQAGDSDYSFRRLRKSRSTISIAESSSLDAEDFSEGIEALLTSKREASAEMITYHADYAGGDHILTNAAESKSKQSVPLGAFYGSGISSTNKSDLPLGSGMRHMEYATISNHKKQRPLVSSFILFFLLRTHCSQSIPLHVLPTVTTVLRKGRFSERLKKDFRGAFF</sequence>
<dbReference type="EMBL" id="JPKZ01001693">
    <property type="protein sequence ID" value="KHN80697.1"/>
    <property type="molecule type" value="Genomic_DNA"/>
</dbReference>
<evidence type="ECO:0000313" key="2">
    <source>
        <dbReference type="Proteomes" id="UP000031036"/>
    </source>
</evidence>
<dbReference type="Proteomes" id="UP000031036">
    <property type="component" value="Unassembled WGS sequence"/>
</dbReference>
<evidence type="ECO:0000313" key="1">
    <source>
        <dbReference type="EMBL" id="KHN80697.1"/>
    </source>
</evidence>
<organism evidence="1 2">
    <name type="scientific">Toxocara canis</name>
    <name type="common">Canine roundworm</name>
    <dbReference type="NCBI Taxonomy" id="6265"/>
    <lineage>
        <taxon>Eukaryota</taxon>
        <taxon>Metazoa</taxon>
        <taxon>Ecdysozoa</taxon>
        <taxon>Nematoda</taxon>
        <taxon>Chromadorea</taxon>
        <taxon>Rhabditida</taxon>
        <taxon>Spirurina</taxon>
        <taxon>Ascaridomorpha</taxon>
        <taxon>Ascaridoidea</taxon>
        <taxon>Toxocaridae</taxon>
        <taxon>Toxocara</taxon>
    </lineage>
</organism>
<comment type="caution">
    <text evidence="1">The sequence shown here is derived from an EMBL/GenBank/DDBJ whole genome shotgun (WGS) entry which is preliminary data.</text>
</comment>
<reference evidence="1 2" key="1">
    <citation type="submission" date="2014-11" db="EMBL/GenBank/DDBJ databases">
        <title>Genetic blueprint of the zoonotic pathogen Toxocara canis.</title>
        <authorList>
            <person name="Zhu X.-Q."/>
            <person name="Korhonen P.K."/>
            <person name="Cai H."/>
            <person name="Young N.D."/>
            <person name="Nejsum P."/>
            <person name="von Samson-Himmelstjerna G."/>
            <person name="Boag P.R."/>
            <person name="Tan P."/>
            <person name="Li Q."/>
            <person name="Min J."/>
            <person name="Yang Y."/>
            <person name="Wang X."/>
            <person name="Fang X."/>
            <person name="Hall R.S."/>
            <person name="Hofmann A."/>
            <person name="Sternberg P.W."/>
            <person name="Jex A.R."/>
            <person name="Gasser R.B."/>
        </authorList>
    </citation>
    <scope>NUCLEOTIDE SEQUENCE [LARGE SCALE GENOMIC DNA]</scope>
    <source>
        <strain evidence="1">PN_DK_2014</strain>
    </source>
</reference>
<protein>
    <submittedName>
        <fullName evidence="1">Uncharacterized protein</fullName>
    </submittedName>
</protein>
<gene>
    <name evidence="1" type="ORF">Tcan_04536</name>
</gene>
<name>A0A0B2VGU2_TOXCA</name>